<dbReference type="InterPro" id="IPR036034">
    <property type="entry name" value="PDZ_sf"/>
</dbReference>
<dbReference type="SMART" id="SM00228">
    <property type="entry name" value="PDZ"/>
    <property type="match status" value="2"/>
</dbReference>
<accession>A0ABZ2L3F1</accession>
<sequence length="469" mass="48878">MRPLTLRSLVVLACLGLSAPALAQAQKEKVSAQAQGPSPAQVQASQAEARKLSDAFVNVAERVSPSVVQIDVTARDENADQILRWIGRGSSDSPVARGTGSGVVFTPDGAILTNNHVIEGALTINVHLRDGRFLPARLVGRDPATDLAVIKVDTQGLVAAKFADSDAMKVGEWVVAIGSPFGLGYTVTTGVLSAKGRGQLGMNLIEDYLQTDASINPGNSGGPLCDLEGRVVGINTMIVGRGSGIGFAVPSNMARRAAEQILKSGRVERAWIGVGAQDLSPELATVMKVDPRAGALVNAVGDNSPAKRAQIKPGDVIAAVAARPIHDSHDLTREVLSHDVGQTLELEVLRDGKRYGTKVTLAARPEPAVPPIPVQQQGVPQPGLGLTVRDLTPQQASQAGLPSKALPLITGISPGSSADRAGLKVGDVIVEVDGTSEPTSSQVQQAAADGQLLLRVKRRESSFYAALKK</sequence>
<dbReference type="InterPro" id="IPR041489">
    <property type="entry name" value="PDZ_6"/>
</dbReference>
<keyword evidence="2" id="KW-0645">Protease</keyword>
<dbReference type="Proteomes" id="UP001374803">
    <property type="component" value="Chromosome"/>
</dbReference>
<dbReference type="InterPro" id="IPR001940">
    <property type="entry name" value="Peptidase_S1C"/>
</dbReference>
<organism evidence="6 7">
    <name type="scientific">Pendulispora rubella</name>
    <dbReference type="NCBI Taxonomy" id="2741070"/>
    <lineage>
        <taxon>Bacteria</taxon>
        <taxon>Pseudomonadati</taxon>
        <taxon>Myxococcota</taxon>
        <taxon>Myxococcia</taxon>
        <taxon>Myxococcales</taxon>
        <taxon>Sorangiineae</taxon>
        <taxon>Pendulisporaceae</taxon>
        <taxon>Pendulispora</taxon>
    </lineage>
</organism>
<dbReference type="RefSeq" id="WP_394835129.1">
    <property type="nucleotide sequence ID" value="NZ_CP089929.1"/>
</dbReference>
<dbReference type="Gene3D" id="2.40.10.120">
    <property type="match status" value="1"/>
</dbReference>
<dbReference type="Pfam" id="PF17820">
    <property type="entry name" value="PDZ_6"/>
    <property type="match status" value="1"/>
</dbReference>
<dbReference type="Pfam" id="PF13180">
    <property type="entry name" value="PDZ_2"/>
    <property type="match status" value="1"/>
</dbReference>
<evidence type="ECO:0000313" key="7">
    <source>
        <dbReference type="Proteomes" id="UP001374803"/>
    </source>
</evidence>
<dbReference type="Pfam" id="PF13365">
    <property type="entry name" value="Trypsin_2"/>
    <property type="match status" value="1"/>
</dbReference>
<dbReference type="EMBL" id="CP089983">
    <property type="protein sequence ID" value="WXB05484.1"/>
    <property type="molecule type" value="Genomic_DNA"/>
</dbReference>
<dbReference type="PANTHER" id="PTHR22939">
    <property type="entry name" value="SERINE PROTEASE FAMILY S1C HTRA-RELATED"/>
    <property type="match status" value="1"/>
</dbReference>
<comment type="similarity">
    <text evidence="1">Belongs to the peptidase S1C family.</text>
</comment>
<evidence type="ECO:0000259" key="5">
    <source>
        <dbReference type="PROSITE" id="PS50106"/>
    </source>
</evidence>
<evidence type="ECO:0000256" key="1">
    <source>
        <dbReference type="ARBA" id="ARBA00010541"/>
    </source>
</evidence>
<proteinExistence type="inferred from homology"/>
<dbReference type="PANTHER" id="PTHR22939:SF129">
    <property type="entry name" value="SERINE PROTEASE HTRA2, MITOCHONDRIAL"/>
    <property type="match status" value="1"/>
</dbReference>
<reference evidence="6" key="1">
    <citation type="submission" date="2021-12" db="EMBL/GenBank/DDBJ databases">
        <title>Discovery of the Pendulisporaceae a myxobacterial family with distinct sporulation behavior and unique specialized metabolism.</title>
        <authorList>
            <person name="Garcia R."/>
            <person name="Popoff A."/>
            <person name="Bader C.D."/>
            <person name="Loehr J."/>
            <person name="Walesch S."/>
            <person name="Walt C."/>
            <person name="Boldt J."/>
            <person name="Bunk B."/>
            <person name="Haeckl F.J.F.P.J."/>
            <person name="Gunesch A.P."/>
            <person name="Birkelbach J."/>
            <person name="Nuebel U."/>
            <person name="Pietschmann T."/>
            <person name="Bach T."/>
            <person name="Mueller R."/>
        </authorList>
    </citation>
    <scope>NUCLEOTIDE SEQUENCE</scope>
    <source>
        <strain evidence="6">MSr11367</strain>
    </source>
</reference>
<evidence type="ECO:0000256" key="2">
    <source>
        <dbReference type="ARBA" id="ARBA00022670"/>
    </source>
</evidence>
<evidence type="ECO:0000256" key="3">
    <source>
        <dbReference type="ARBA" id="ARBA00022801"/>
    </source>
</evidence>
<dbReference type="SUPFAM" id="SSF50494">
    <property type="entry name" value="Trypsin-like serine proteases"/>
    <property type="match status" value="1"/>
</dbReference>
<evidence type="ECO:0000256" key="4">
    <source>
        <dbReference type="SAM" id="SignalP"/>
    </source>
</evidence>
<keyword evidence="7" id="KW-1185">Reference proteome</keyword>
<feature type="chain" id="PRO_5047511244" evidence="4">
    <location>
        <begin position="24"/>
        <end position="469"/>
    </location>
</feature>
<evidence type="ECO:0000313" key="6">
    <source>
        <dbReference type="EMBL" id="WXB05484.1"/>
    </source>
</evidence>
<dbReference type="PROSITE" id="PS50106">
    <property type="entry name" value="PDZ"/>
    <property type="match status" value="1"/>
</dbReference>
<feature type="domain" description="PDZ" evidence="5">
    <location>
        <begin position="371"/>
        <end position="436"/>
    </location>
</feature>
<keyword evidence="3" id="KW-0378">Hydrolase</keyword>
<dbReference type="InterPro" id="IPR009003">
    <property type="entry name" value="Peptidase_S1_PA"/>
</dbReference>
<keyword evidence="4" id="KW-0732">Signal</keyword>
<dbReference type="InterPro" id="IPR001478">
    <property type="entry name" value="PDZ"/>
</dbReference>
<name>A0ABZ2L3F1_9BACT</name>
<protein>
    <submittedName>
        <fullName evidence="6">Trypsin-like peptidase domain-containing protein</fullName>
    </submittedName>
</protein>
<dbReference type="SUPFAM" id="SSF50156">
    <property type="entry name" value="PDZ domain-like"/>
    <property type="match status" value="2"/>
</dbReference>
<dbReference type="PRINTS" id="PR00834">
    <property type="entry name" value="PROTEASES2C"/>
</dbReference>
<feature type="signal peptide" evidence="4">
    <location>
        <begin position="1"/>
        <end position="23"/>
    </location>
</feature>
<gene>
    <name evidence="6" type="ORF">LVJ94_52385</name>
</gene>
<dbReference type="Gene3D" id="2.30.42.10">
    <property type="match status" value="2"/>
</dbReference>